<name>A0A3M6TYV2_POCDA</name>
<protein>
    <submittedName>
        <fullName evidence="1">Uncharacterized protein</fullName>
    </submittedName>
</protein>
<organism evidence="1 2">
    <name type="scientific">Pocillopora damicornis</name>
    <name type="common">Cauliflower coral</name>
    <name type="synonym">Millepora damicornis</name>
    <dbReference type="NCBI Taxonomy" id="46731"/>
    <lineage>
        <taxon>Eukaryota</taxon>
        <taxon>Metazoa</taxon>
        <taxon>Cnidaria</taxon>
        <taxon>Anthozoa</taxon>
        <taxon>Hexacorallia</taxon>
        <taxon>Scleractinia</taxon>
        <taxon>Astrocoeniina</taxon>
        <taxon>Pocilloporidae</taxon>
        <taxon>Pocillopora</taxon>
    </lineage>
</organism>
<feature type="non-terminal residue" evidence="1">
    <location>
        <position position="1"/>
    </location>
</feature>
<dbReference type="AlphaFoldDB" id="A0A3M6TYV2"/>
<proteinExistence type="predicted"/>
<reference evidence="1 2" key="1">
    <citation type="journal article" date="2018" name="Sci. Rep.">
        <title>Comparative analysis of the Pocillopora damicornis genome highlights role of immune system in coral evolution.</title>
        <authorList>
            <person name="Cunning R."/>
            <person name="Bay R.A."/>
            <person name="Gillette P."/>
            <person name="Baker A.C."/>
            <person name="Traylor-Knowles N."/>
        </authorList>
    </citation>
    <scope>NUCLEOTIDE SEQUENCE [LARGE SCALE GENOMIC DNA]</scope>
    <source>
        <strain evidence="1">RSMAS</strain>
        <tissue evidence="1">Whole animal</tissue>
    </source>
</reference>
<evidence type="ECO:0000313" key="1">
    <source>
        <dbReference type="EMBL" id="RMX46526.1"/>
    </source>
</evidence>
<dbReference type="Proteomes" id="UP000275408">
    <property type="component" value="Unassembled WGS sequence"/>
</dbReference>
<sequence>TVTPTLLVFTVSDVSIVVCKETLDCHVHKLHQSVNLHAPVIFKTNASFKVTSKTAKTELFQFAQKRGDDILIFEAFEKNKTLKIFKKSDCCAHMK</sequence>
<comment type="caution">
    <text evidence="1">The sequence shown here is derived from an EMBL/GenBank/DDBJ whole genome shotgun (WGS) entry which is preliminary data.</text>
</comment>
<evidence type="ECO:0000313" key="2">
    <source>
        <dbReference type="Proteomes" id="UP000275408"/>
    </source>
</evidence>
<keyword evidence="2" id="KW-1185">Reference proteome</keyword>
<gene>
    <name evidence="1" type="ORF">pdam_00018714</name>
</gene>
<dbReference type="EMBL" id="RCHS01002686">
    <property type="protein sequence ID" value="RMX46526.1"/>
    <property type="molecule type" value="Genomic_DNA"/>
</dbReference>
<accession>A0A3M6TYV2</accession>